<gene>
    <name evidence="7" type="ORF">Aple_026070</name>
</gene>
<comment type="caution">
    <text evidence="7">The sequence shown here is derived from an EMBL/GenBank/DDBJ whole genome shotgun (WGS) entry which is preliminary data.</text>
</comment>
<proteinExistence type="predicted"/>
<dbReference type="GO" id="GO:0046872">
    <property type="term" value="F:metal ion binding"/>
    <property type="evidence" value="ECO:0007669"/>
    <property type="project" value="UniProtKB-KW"/>
</dbReference>
<keyword evidence="1" id="KW-0540">Nuclease</keyword>
<feature type="domain" description="VapC50 C-terminal" evidence="6">
    <location>
        <begin position="129"/>
        <end position="183"/>
    </location>
</feature>
<feature type="domain" description="PIN" evidence="5">
    <location>
        <begin position="5"/>
        <end position="111"/>
    </location>
</feature>
<reference evidence="7 8" key="1">
    <citation type="submission" date="2019-10" db="EMBL/GenBank/DDBJ databases">
        <title>Whole genome shotgun sequence of Acrocarpospora pleiomorpha NBRC 16267.</title>
        <authorList>
            <person name="Ichikawa N."/>
            <person name="Kimura A."/>
            <person name="Kitahashi Y."/>
            <person name="Komaki H."/>
            <person name="Oguchi A."/>
        </authorList>
    </citation>
    <scope>NUCLEOTIDE SEQUENCE [LARGE SCALE GENOMIC DNA]</scope>
    <source>
        <strain evidence="7 8">NBRC 16267</strain>
    </source>
</reference>
<sequence>MAFAVVYDANVLYGNEVRDLLIRIALSGAVRAHWTHEILDEVVRNLAENRPDISPDKVSILRERMNAALPGALVENYEALIESLKLPDADDRHVLAAAIKSGAEVIVTSNLRDFPADVLAVYGIEAKSPDDFVLDQLDLDEGTVRNCVHEIANSRTRPPKTFAAILDALERAGLVESAAALRD</sequence>
<evidence type="ECO:0000256" key="4">
    <source>
        <dbReference type="ARBA" id="ARBA00022842"/>
    </source>
</evidence>
<dbReference type="RefSeq" id="WP_155344779.1">
    <property type="nucleotide sequence ID" value="NZ_BAAAHM010000028.1"/>
</dbReference>
<protein>
    <submittedName>
        <fullName evidence="7">Uncharacterized protein</fullName>
    </submittedName>
</protein>
<dbReference type="SUPFAM" id="SSF88723">
    <property type="entry name" value="PIN domain-like"/>
    <property type="match status" value="1"/>
</dbReference>
<accession>A0A5M3XJ61</accession>
<evidence type="ECO:0000313" key="7">
    <source>
        <dbReference type="EMBL" id="GES19711.1"/>
    </source>
</evidence>
<keyword evidence="2" id="KW-0479">Metal-binding</keyword>
<keyword evidence="3" id="KW-0378">Hydrolase</keyword>
<dbReference type="Proteomes" id="UP000377595">
    <property type="component" value="Unassembled WGS sequence"/>
</dbReference>
<dbReference type="GO" id="GO:0004518">
    <property type="term" value="F:nuclease activity"/>
    <property type="evidence" value="ECO:0007669"/>
    <property type="project" value="UniProtKB-KW"/>
</dbReference>
<dbReference type="EMBL" id="BLAF01000013">
    <property type="protein sequence ID" value="GES19711.1"/>
    <property type="molecule type" value="Genomic_DNA"/>
</dbReference>
<dbReference type="Pfam" id="PF13470">
    <property type="entry name" value="PIN_3"/>
    <property type="match status" value="1"/>
</dbReference>
<organism evidence="7 8">
    <name type="scientific">Acrocarpospora pleiomorpha</name>
    <dbReference type="NCBI Taxonomy" id="90975"/>
    <lineage>
        <taxon>Bacteria</taxon>
        <taxon>Bacillati</taxon>
        <taxon>Actinomycetota</taxon>
        <taxon>Actinomycetes</taxon>
        <taxon>Streptosporangiales</taxon>
        <taxon>Streptosporangiaceae</taxon>
        <taxon>Acrocarpospora</taxon>
    </lineage>
</organism>
<evidence type="ECO:0000259" key="6">
    <source>
        <dbReference type="Pfam" id="PF26343"/>
    </source>
</evidence>
<dbReference type="AlphaFoldDB" id="A0A5M3XJ61"/>
<dbReference type="Pfam" id="PF26343">
    <property type="entry name" value="VapC50_C"/>
    <property type="match status" value="1"/>
</dbReference>
<evidence type="ECO:0000259" key="5">
    <source>
        <dbReference type="Pfam" id="PF13470"/>
    </source>
</evidence>
<dbReference type="OrthoDB" id="113459at2"/>
<dbReference type="InterPro" id="IPR058652">
    <property type="entry name" value="VapC50_C"/>
</dbReference>
<keyword evidence="8" id="KW-1185">Reference proteome</keyword>
<evidence type="ECO:0000256" key="2">
    <source>
        <dbReference type="ARBA" id="ARBA00022723"/>
    </source>
</evidence>
<evidence type="ECO:0000256" key="1">
    <source>
        <dbReference type="ARBA" id="ARBA00022722"/>
    </source>
</evidence>
<evidence type="ECO:0000256" key="3">
    <source>
        <dbReference type="ARBA" id="ARBA00022801"/>
    </source>
</evidence>
<dbReference type="InterPro" id="IPR002716">
    <property type="entry name" value="PIN_dom"/>
</dbReference>
<dbReference type="InterPro" id="IPR029060">
    <property type="entry name" value="PIN-like_dom_sf"/>
</dbReference>
<dbReference type="GO" id="GO:0016787">
    <property type="term" value="F:hydrolase activity"/>
    <property type="evidence" value="ECO:0007669"/>
    <property type="project" value="UniProtKB-KW"/>
</dbReference>
<evidence type="ECO:0000313" key="8">
    <source>
        <dbReference type="Proteomes" id="UP000377595"/>
    </source>
</evidence>
<keyword evidence="4" id="KW-0460">Magnesium</keyword>
<name>A0A5M3XJ61_9ACTN</name>